<organism evidence="2 3">
    <name type="scientific">Malassezia furfur</name>
    <name type="common">Pityriasis versicolor infection agent</name>
    <name type="synonym">Pityrosporum furfur</name>
    <dbReference type="NCBI Taxonomy" id="55194"/>
    <lineage>
        <taxon>Eukaryota</taxon>
        <taxon>Fungi</taxon>
        <taxon>Dikarya</taxon>
        <taxon>Basidiomycota</taxon>
        <taxon>Ustilaginomycotina</taxon>
        <taxon>Malasseziomycetes</taxon>
        <taxon>Malasseziales</taxon>
        <taxon>Malasseziaceae</taxon>
        <taxon>Malassezia</taxon>
    </lineage>
</organism>
<feature type="region of interest" description="Disordered" evidence="1">
    <location>
        <begin position="72"/>
        <end position="241"/>
    </location>
</feature>
<protein>
    <recommendedName>
        <fullName evidence="4">Nuclear protein MDM1</fullName>
    </recommendedName>
</protein>
<keyword evidence="3" id="KW-1185">Reference proteome</keyword>
<evidence type="ECO:0008006" key="4">
    <source>
        <dbReference type="Google" id="ProtNLM"/>
    </source>
</evidence>
<proteinExistence type="predicted"/>
<feature type="compositionally biased region" description="Basic and acidic residues" evidence="1">
    <location>
        <begin position="110"/>
        <end position="132"/>
    </location>
</feature>
<dbReference type="Proteomes" id="UP000818624">
    <property type="component" value="Chromosome 1"/>
</dbReference>
<feature type="region of interest" description="Disordered" evidence="1">
    <location>
        <begin position="342"/>
        <end position="498"/>
    </location>
</feature>
<evidence type="ECO:0000313" key="2">
    <source>
        <dbReference type="EMBL" id="WFD46630.1"/>
    </source>
</evidence>
<sequence length="498" mass="55173">MASWATYALAVLGVYWLGVFWKRWVLHARTHQFVLEQRRKAGIPDTDKRPLAIAAADAAQRRQRAFEEQLRQSEDVFGPAQPVPHIPVRDRAPLHTVPKPEPLARQRTITQREPRKRERTDSDAGHTKRNRTEAVSNSYEPSHCEARPSRKRHAETQSDAQSDAPTRKMRRKIPHEDDEVSDESMSDVSEESQPDEEDEIESMDEEDELVPGPEHGKKRAADTSQDHGPGDEWRDANGLRWRIGDDGVPRRLVTLVEMRPKYRMPKDATHSDTKAKVPSYTDKFLSQEEYEEAKRKKQLAWQHELALAKNSAANSPLAGISDDNVEDSLASLVSRRTKIAPRRSVNNLLHSEGMRTPQQLVRSRASSVAGDDSFGASMSERSGDDSRSFSSSISSKLPDSLSASTSRRMPLTRSPAHAALRAPRFARVQVASSPLSPARGALDQAAKRKREEQLMAQIRANRSESASSSSAPKNAPPASSTGSGAAPQSGAAPAAPRP</sequence>
<reference evidence="2 3" key="1">
    <citation type="journal article" date="2020" name="Elife">
        <title>Loss of centromere function drives karyotype evolution in closely related Malassezia species.</title>
        <authorList>
            <person name="Sankaranarayanan S.R."/>
            <person name="Ianiri G."/>
            <person name="Coelho M.A."/>
            <person name="Reza M.H."/>
            <person name="Thimmappa B.C."/>
            <person name="Ganguly P."/>
            <person name="Vadnala R.N."/>
            <person name="Sun S."/>
            <person name="Siddharthan R."/>
            <person name="Tellgren-Roth C."/>
            <person name="Dawson T.L."/>
            <person name="Heitman J."/>
            <person name="Sanyal K."/>
        </authorList>
    </citation>
    <scope>NUCLEOTIDE SEQUENCE [LARGE SCALE GENOMIC DNA]</scope>
    <source>
        <strain evidence="2">CBS14141</strain>
    </source>
</reference>
<feature type="compositionally biased region" description="Polar residues" evidence="1">
    <location>
        <begin position="356"/>
        <end position="366"/>
    </location>
</feature>
<evidence type="ECO:0000256" key="1">
    <source>
        <dbReference type="SAM" id="MobiDB-lite"/>
    </source>
</evidence>
<feature type="compositionally biased region" description="Basic and acidic residues" evidence="1">
    <location>
        <begin position="219"/>
        <end position="241"/>
    </location>
</feature>
<dbReference type="EMBL" id="CP046234">
    <property type="protein sequence ID" value="WFD46630.1"/>
    <property type="molecule type" value="Genomic_DNA"/>
</dbReference>
<name>A0ABY8EM43_MALFU</name>
<feature type="compositionally biased region" description="Low complexity" evidence="1">
    <location>
        <begin position="388"/>
        <end position="406"/>
    </location>
</feature>
<evidence type="ECO:0000313" key="3">
    <source>
        <dbReference type="Proteomes" id="UP000818624"/>
    </source>
</evidence>
<feature type="compositionally biased region" description="Low complexity" evidence="1">
    <location>
        <begin position="463"/>
        <end position="498"/>
    </location>
</feature>
<feature type="compositionally biased region" description="Acidic residues" evidence="1">
    <location>
        <begin position="176"/>
        <end position="209"/>
    </location>
</feature>
<accession>A0ABY8EM43</accession>
<gene>
    <name evidence="2" type="ORF">GLX27_001267</name>
</gene>